<dbReference type="SUPFAM" id="SSF46894">
    <property type="entry name" value="C-terminal effector domain of the bipartite response regulators"/>
    <property type="match status" value="1"/>
</dbReference>
<dbReference type="InterPro" id="IPR001789">
    <property type="entry name" value="Sig_transdc_resp-reg_receiver"/>
</dbReference>
<dbReference type="GO" id="GO:0003677">
    <property type="term" value="F:DNA binding"/>
    <property type="evidence" value="ECO:0007669"/>
    <property type="project" value="UniProtKB-KW"/>
</dbReference>
<dbReference type="OrthoDB" id="3526503at2"/>
<evidence type="ECO:0000259" key="4">
    <source>
        <dbReference type="PROSITE" id="PS50043"/>
    </source>
</evidence>
<dbReference type="CDD" id="cd06170">
    <property type="entry name" value="LuxR_C_like"/>
    <property type="match status" value="1"/>
</dbReference>
<dbReference type="Pfam" id="PF00196">
    <property type="entry name" value="GerE"/>
    <property type="match status" value="1"/>
</dbReference>
<dbReference type="PROSITE" id="PS50110">
    <property type="entry name" value="RESPONSE_REGULATORY"/>
    <property type="match status" value="1"/>
</dbReference>
<organism evidence="6 7">
    <name type="scientific">Nocardioides aurantiacus</name>
    <dbReference type="NCBI Taxonomy" id="86796"/>
    <lineage>
        <taxon>Bacteria</taxon>
        <taxon>Bacillati</taxon>
        <taxon>Actinomycetota</taxon>
        <taxon>Actinomycetes</taxon>
        <taxon>Propionibacteriales</taxon>
        <taxon>Nocardioidaceae</taxon>
        <taxon>Nocardioides</taxon>
    </lineage>
</organism>
<feature type="domain" description="Response regulatory" evidence="5">
    <location>
        <begin position="3"/>
        <end position="119"/>
    </location>
</feature>
<dbReference type="InterPro" id="IPR000792">
    <property type="entry name" value="Tscrpt_reg_LuxR_C"/>
</dbReference>
<proteinExistence type="predicted"/>
<evidence type="ECO:0000259" key="5">
    <source>
        <dbReference type="PROSITE" id="PS50110"/>
    </source>
</evidence>
<evidence type="ECO:0000313" key="6">
    <source>
        <dbReference type="EMBL" id="ROR90246.1"/>
    </source>
</evidence>
<protein>
    <submittedName>
        <fullName evidence="6">LuxR family two component transcriptional regulator</fullName>
    </submittedName>
</protein>
<dbReference type="InterPro" id="IPR058245">
    <property type="entry name" value="NreC/VraR/RcsB-like_REC"/>
</dbReference>
<name>A0A3N2CS44_9ACTN</name>
<comment type="caution">
    <text evidence="6">The sequence shown here is derived from an EMBL/GenBank/DDBJ whole genome shotgun (WGS) entry which is preliminary data.</text>
</comment>
<dbReference type="PANTHER" id="PTHR43214">
    <property type="entry name" value="TWO-COMPONENT RESPONSE REGULATOR"/>
    <property type="match status" value="1"/>
</dbReference>
<dbReference type="SMART" id="SM00448">
    <property type="entry name" value="REC"/>
    <property type="match status" value="1"/>
</dbReference>
<feature type="domain" description="HTH luxR-type" evidence="4">
    <location>
        <begin position="140"/>
        <end position="205"/>
    </location>
</feature>
<dbReference type="SUPFAM" id="SSF52172">
    <property type="entry name" value="CheY-like"/>
    <property type="match status" value="1"/>
</dbReference>
<feature type="modified residue" description="4-aspartylphosphate" evidence="3">
    <location>
        <position position="54"/>
    </location>
</feature>
<dbReference type="RefSeq" id="WP_123393057.1">
    <property type="nucleotide sequence ID" value="NZ_RKHO01000001.1"/>
</dbReference>
<dbReference type="AlphaFoldDB" id="A0A3N2CS44"/>
<dbReference type="InterPro" id="IPR039420">
    <property type="entry name" value="WalR-like"/>
</dbReference>
<dbReference type="Pfam" id="PF00072">
    <property type="entry name" value="Response_reg"/>
    <property type="match status" value="1"/>
</dbReference>
<dbReference type="GO" id="GO:0000160">
    <property type="term" value="P:phosphorelay signal transduction system"/>
    <property type="evidence" value="ECO:0007669"/>
    <property type="project" value="InterPro"/>
</dbReference>
<dbReference type="SMART" id="SM00421">
    <property type="entry name" value="HTH_LUXR"/>
    <property type="match status" value="1"/>
</dbReference>
<dbReference type="CDD" id="cd17535">
    <property type="entry name" value="REC_NarL-like"/>
    <property type="match status" value="1"/>
</dbReference>
<dbReference type="InterPro" id="IPR011006">
    <property type="entry name" value="CheY-like_superfamily"/>
</dbReference>
<keyword evidence="2" id="KW-0238">DNA-binding</keyword>
<accession>A0A3N2CS44</accession>
<evidence type="ECO:0000256" key="1">
    <source>
        <dbReference type="ARBA" id="ARBA00022553"/>
    </source>
</evidence>
<sequence>MDRVLVIDDHRVVAELLADAIQAQPDFEAVGCARGVEDGLRLVEDLAPDIVVMDVRLEDGDGLAATYELTEQQPDLRVVILSANIDEGLLRRAADANACAVLPKDGDLHSVLDALRTAARGSFVVHPRLLRQLERSSDDRTAGPPTLTQRELEVLRHLSTGMGATQIARELGVSVHTCRGHVKSLLAKLDAHSQLEAVAKAVRLGLIHVFAET</sequence>
<keyword evidence="7" id="KW-1185">Reference proteome</keyword>
<dbReference type="Gene3D" id="3.40.50.2300">
    <property type="match status" value="1"/>
</dbReference>
<dbReference type="PRINTS" id="PR00038">
    <property type="entry name" value="HTHLUXR"/>
</dbReference>
<gene>
    <name evidence="6" type="ORF">EDD33_1082</name>
</gene>
<evidence type="ECO:0000256" key="3">
    <source>
        <dbReference type="PROSITE-ProRule" id="PRU00169"/>
    </source>
</evidence>
<keyword evidence="1 3" id="KW-0597">Phosphoprotein</keyword>
<evidence type="ECO:0000256" key="2">
    <source>
        <dbReference type="ARBA" id="ARBA00023125"/>
    </source>
</evidence>
<reference evidence="6 7" key="1">
    <citation type="submission" date="2018-11" db="EMBL/GenBank/DDBJ databases">
        <title>Sequencing the genomes of 1000 actinobacteria strains.</title>
        <authorList>
            <person name="Klenk H.-P."/>
        </authorList>
    </citation>
    <scope>NUCLEOTIDE SEQUENCE [LARGE SCALE GENOMIC DNA]</scope>
    <source>
        <strain evidence="6 7">DSM 12652</strain>
    </source>
</reference>
<dbReference type="EMBL" id="RKHO01000001">
    <property type="protein sequence ID" value="ROR90246.1"/>
    <property type="molecule type" value="Genomic_DNA"/>
</dbReference>
<dbReference type="PANTHER" id="PTHR43214:SF43">
    <property type="entry name" value="TWO-COMPONENT RESPONSE REGULATOR"/>
    <property type="match status" value="1"/>
</dbReference>
<evidence type="ECO:0000313" key="7">
    <source>
        <dbReference type="Proteomes" id="UP000281738"/>
    </source>
</evidence>
<dbReference type="PROSITE" id="PS50043">
    <property type="entry name" value="HTH_LUXR_2"/>
    <property type="match status" value="1"/>
</dbReference>
<dbReference type="InterPro" id="IPR016032">
    <property type="entry name" value="Sig_transdc_resp-reg_C-effctor"/>
</dbReference>
<dbReference type="GO" id="GO:0006355">
    <property type="term" value="P:regulation of DNA-templated transcription"/>
    <property type="evidence" value="ECO:0007669"/>
    <property type="project" value="InterPro"/>
</dbReference>
<dbReference type="Proteomes" id="UP000281738">
    <property type="component" value="Unassembled WGS sequence"/>
</dbReference>